<organism evidence="13 14">
    <name type="scientific">Fibrella forsythiae</name>
    <dbReference type="NCBI Taxonomy" id="2817061"/>
    <lineage>
        <taxon>Bacteria</taxon>
        <taxon>Pseudomonadati</taxon>
        <taxon>Bacteroidota</taxon>
        <taxon>Cytophagia</taxon>
        <taxon>Cytophagales</taxon>
        <taxon>Spirosomataceae</taxon>
        <taxon>Fibrella</taxon>
    </lineage>
</organism>
<evidence type="ECO:0000313" key="13">
    <source>
        <dbReference type="EMBL" id="MBO0950423.1"/>
    </source>
</evidence>
<keyword evidence="8 11" id="KW-0067">ATP-binding</keyword>
<protein>
    <recommendedName>
        <fullName evidence="11">Probable nicotinate-nucleotide adenylyltransferase</fullName>
        <ecNumber evidence="11">2.7.7.18</ecNumber>
    </recommendedName>
    <alternativeName>
        <fullName evidence="11">Deamido-NAD(+) diphosphorylase</fullName>
    </alternativeName>
    <alternativeName>
        <fullName evidence="11">Deamido-NAD(+) pyrophosphorylase</fullName>
    </alternativeName>
    <alternativeName>
        <fullName evidence="11">Nicotinate mononucleotide adenylyltransferase</fullName>
        <shortName evidence="11">NaMN adenylyltransferase</shortName>
    </alternativeName>
</protein>
<dbReference type="Proteomes" id="UP000664628">
    <property type="component" value="Unassembled WGS sequence"/>
</dbReference>
<evidence type="ECO:0000256" key="4">
    <source>
        <dbReference type="ARBA" id="ARBA00022642"/>
    </source>
</evidence>
<evidence type="ECO:0000259" key="12">
    <source>
        <dbReference type="Pfam" id="PF01467"/>
    </source>
</evidence>
<dbReference type="HAMAP" id="MF_00244">
    <property type="entry name" value="NaMN_adenylyltr"/>
    <property type="match status" value="1"/>
</dbReference>
<dbReference type="CDD" id="cd02165">
    <property type="entry name" value="NMNAT"/>
    <property type="match status" value="1"/>
</dbReference>
<reference evidence="13 14" key="1">
    <citation type="submission" date="2021-03" db="EMBL/GenBank/DDBJ databases">
        <title>Fibrella sp. HMF5405 genome sequencing and assembly.</title>
        <authorList>
            <person name="Kang H."/>
            <person name="Kim H."/>
            <person name="Bae S."/>
            <person name="Joh K."/>
        </authorList>
    </citation>
    <scope>NUCLEOTIDE SEQUENCE [LARGE SCALE GENOMIC DNA]</scope>
    <source>
        <strain evidence="13 14">HMF5405</strain>
    </source>
</reference>
<dbReference type="GO" id="GO:0004515">
    <property type="term" value="F:nicotinate-nucleotide adenylyltransferase activity"/>
    <property type="evidence" value="ECO:0007669"/>
    <property type="project" value="UniProtKB-EC"/>
</dbReference>
<dbReference type="SUPFAM" id="SSF52374">
    <property type="entry name" value="Nucleotidylyl transferase"/>
    <property type="match status" value="1"/>
</dbReference>
<dbReference type="PANTHER" id="PTHR39321">
    <property type="entry name" value="NICOTINATE-NUCLEOTIDE ADENYLYLTRANSFERASE-RELATED"/>
    <property type="match status" value="1"/>
</dbReference>
<gene>
    <name evidence="11" type="primary">nadD</name>
    <name evidence="13" type="ORF">J2I46_17640</name>
</gene>
<keyword evidence="4 11" id="KW-0662">Pyridine nucleotide biosynthesis</keyword>
<dbReference type="NCBIfam" id="TIGR00125">
    <property type="entry name" value="cyt_tran_rel"/>
    <property type="match status" value="1"/>
</dbReference>
<comment type="caution">
    <text evidence="13">The sequence shown here is derived from an EMBL/GenBank/DDBJ whole genome shotgun (WGS) entry which is preliminary data.</text>
</comment>
<dbReference type="EMBL" id="JAFMYW010000005">
    <property type="protein sequence ID" value="MBO0950423.1"/>
    <property type="molecule type" value="Genomic_DNA"/>
</dbReference>
<evidence type="ECO:0000256" key="1">
    <source>
        <dbReference type="ARBA" id="ARBA00002324"/>
    </source>
</evidence>
<proteinExistence type="inferred from homology"/>
<evidence type="ECO:0000256" key="9">
    <source>
        <dbReference type="ARBA" id="ARBA00023027"/>
    </source>
</evidence>
<comment type="pathway">
    <text evidence="2 11">Cofactor biosynthesis; NAD(+) biosynthesis; deamido-NAD(+) from nicotinate D-ribonucleotide: step 1/1.</text>
</comment>
<evidence type="ECO:0000256" key="3">
    <source>
        <dbReference type="ARBA" id="ARBA00009014"/>
    </source>
</evidence>
<dbReference type="RefSeq" id="WP_207330376.1">
    <property type="nucleotide sequence ID" value="NZ_JAFMYW010000005.1"/>
</dbReference>
<comment type="function">
    <text evidence="1 11">Catalyzes the reversible adenylation of nicotinate mononucleotide (NaMN) to nicotinic acid adenine dinucleotide (NaAD).</text>
</comment>
<evidence type="ECO:0000313" key="14">
    <source>
        <dbReference type="Proteomes" id="UP000664628"/>
    </source>
</evidence>
<dbReference type="InterPro" id="IPR005248">
    <property type="entry name" value="NadD/NMNAT"/>
</dbReference>
<keyword evidence="5 11" id="KW-0808">Transferase</keyword>
<keyword evidence="9 11" id="KW-0520">NAD</keyword>
<evidence type="ECO:0000256" key="10">
    <source>
        <dbReference type="ARBA" id="ARBA00048721"/>
    </source>
</evidence>
<comment type="similarity">
    <text evidence="3 11">Belongs to the NadD family.</text>
</comment>
<keyword evidence="14" id="KW-1185">Reference proteome</keyword>
<accession>A0ABS3JK96</accession>
<keyword evidence="7 11" id="KW-0547">Nucleotide-binding</keyword>
<evidence type="ECO:0000256" key="11">
    <source>
        <dbReference type="HAMAP-Rule" id="MF_00244"/>
    </source>
</evidence>
<dbReference type="NCBIfam" id="TIGR00482">
    <property type="entry name" value="nicotinate (nicotinamide) nucleotide adenylyltransferase"/>
    <property type="match status" value="1"/>
</dbReference>
<evidence type="ECO:0000256" key="6">
    <source>
        <dbReference type="ARBA" id="ARBA00022695"/>
    </source>
</evidence>
<dbReference type="Pfam" id="PF01467">
    <property type="entry name" value="CTP_transf_like"/>
    <property type="match status" value="1"/>
</dbReference>
<evidence type="ECO:0000256" key="2">
    <source>
        <dbReference type="ARBA" id="ARBA00005019"/>
    </source>
</evidence>
<dbReference type="EC" id="2.7.7.18" evidence="11"/>
<sequence>MKIGLFFGSFNPIHVGHLIVANTMATSADLEQVWFVVSPQNPFKKTKSLLHEFDRLDMVERAIADNNRLKATDVEFSMPKPSYTIDTLDVLSQKFPQHTFKLIMGEDNLDQFANWKQYERILNNVGLYVYPRPARLGELASPSPFREHPNVRLIAAPLLDISATYIRDAIRLNRSIRYMVPDVVEEMIERKKFYV</sequence>
<comment type="catalytic activity">
    <reaction evidence="10 11">
        <text>nicotinate beta-D-ribonucleotide + ATP + H(+) = deamido-NAD(+) + diphosphate</text>
        <dbReference type="Rhea" id="RHEA:22860"/>
        <dbReference type="ChEBI" id="CHEBI:15378"/>
        <dbReference type="ChEBI" id="CHEBI:30616"/>
        <dbReference type="ChEBI" id="CHEBI:33019"/>
        <dbReference type="ChEBI" id="CHEBI:57502"/>
        <dbReference type="ChEBI" id="CHEBI:58437"/>
        <dbReference type="EC" id="2.7.7.18"/>
    </reaction>
</comment>
<dbReference type="PANTHER" id="PTHR39321:SF3">
    <property type="entry name" value="PHOSPHOPANTETHEINE ADENYLYLTRANSFERASE"/>
    <property type="match status" value="1"/>
</dbReference>
<evidence type="ECO:0000256" key="7">
    <source>
        <dbReference type="ARBA" id="ARBA00022741"/>
    </source>
</evidence>
<dbReference type="Gene3D" id="3.40.50.620">
    <property type="entry name" value="HUPs"/>
    <property type="match status" value="1"/>
</dbReference>
<dbReference type="InterPro" id="IPR014729">
    <property type="entry name" value="Rossmann-like_a/b/a_fold"/>
</dbReference>
<name>A0ABS3JK96_9BACT</name>
<evidence type="ECO:0000256" key="5">
    <source>
        <dbReference type="ARBA" id="ARBA00022679"/>
    </source>
</evidence>
<evidence type="ECO:0000256" key="8">
    <source>
        <dbReference type="ARBA" id="ARBA00022840"/>
    </source>
</evidence>
<dbReference type="InterPro" id="IPR004821">
    <property type="entry name" value="Cyt_trans-like"/>
</dbReference>
<keyword evidence="6 11" id="KW-0548">Nucleotidyltransferase</keyword>
<feature type="domain" description="Cytidyltransferase-like" evidence="12">
    <location>
        <begin position="5"/>
        <end position="168"/>
    </location>
</feature>